<comment type="caution">
    <text evidence="3">The sequence shown here is derived from an EMBL/GenBank/DDBJ whole genome shotgun (WGS) entry which is preliminary data.</text>
</comment>
<keyword evidence="3" id="KW-0121">Carboxypeptidase</keyword>
<evidence type="ECO:0000256" key="1">
    <source>
        <dbReference type="ARBA" id="ARBA00006096"/>
    </source>
</evidence>
<dbReference type="InterPro" id="IPR012338">
    <property type="entry name" value="Beta-lactam/transpept-like"/>
</dbReference>
<protein>
    <submittedName>
        <fullName evidence="3">D-alanyl-D-alanine carboxypeptidase</fullName>
    </submittedName>
</protein>
<dbReference type="NCBIfam" id="TIGR00666">
    <property type="entry name" value="PBP4"/>
    <property type="match status" value="1"/>
</dbReference>
<sequence>MMKRREAGKRMKKSIKLYVAVLLLFVVASVPYMHQAALAAEKQDALSEQIDKILADHSALEGAMAGITVRSAETGAVLYEHSGDTRMRPASSLKLLTAAAALSVLGENYSFTTEVRTDGTLKGKKLNGNLYLKGKGDPTLLPSDFDKMAEKLKHSGVKVIKGNLIGDDTWHDDMRLSPDMPWSDEYTYYGAPISALTASPNEDYDAGTVIVEVTPNQKEGEEPAVSISPKIDYITIKNGAETTAAGSEKDLTIEREHGTNTITIEGSVPVDANKTKEWISVWEPAGYALDLFKQSLKKQGITVKGDIKTGEAPSSSDVLLSHRSMPLSKLFVPFMKLSNNGHAEVLVKEMGKVKKGEGSWEKGLEVLNSTLPEFGVDSKSLVLRDGSGISHIDAVSSDQLSQLLYDIQDQSWFSAYLNSLPVAGNPDRMVGGTLRNRMKDTPAQGKVRAKTGSLSTVSSLSGYAETKSGKKLVFSILLNGLIDEEDGKDIEDQIAVILANQ</sequence>
<comment type="similarity">
    <text evidence="1">Belongs to the peptidase S13 family.</text>
</comment>
<dbReference type="Gene3D" id="3.40.710.10">
    <property type="entry name" value="DD-peptidase/beta-lactamase superfamily"/>
    <property type="match status" value="1"/>
</dbReference>
<proteinExistence type="inferred from homology"/>
<dbReference type="EMBL" id="LJZV01000001">
    <property type="protein sequence ID" value="KZD95187.1"/>
    <property type="molecule type" value="Genomic_DNA"/>
</dbReference>
<dbReference type="PRINTS" id="PR00922">
    <property type="entry name" value="DADACBPTASE3"/>
</dbReference>
<dbReference type="Gene3D" id="3.50.80.20">
    <property type="entry name" value="D-Ala-D-Ala carboxypeptidase C, peptidase S13"/>
    <property type="match status" value="1"/>
</dbReference>
<dbReference type="Pfam" id="PF02113">
    <property type="entry name" value="Peptidase_S13"/>
    <property type="match status" value="1"/>
</dbReference>
<gene>
    <name evidence="3" type="ORF">B4122_0159</name>
</gene>
<dbReference type="Proteomes" id="UP000076442">
    <property type="component" value="Unassembled WGS sequence"/>
</dbReference>
<evidence type="ECO:0000313" key="3">
    <source>
        <dbReference type="EMBL" id="KZD95187.1"/>
    </source>
</evidence>
<keyword evidence="3" id="KW-0645">Protease</keyword>
<dbReference type="PANTHER" id="PTHR30023">
    <property type="entry name" value="D-ALANYL-D-ALANINE CARBOXYPEPTIDASE"/>
    <property type="match status" value="1"/>
</dbReference>
<dbReference type="PANTHER" id="PTHR30023:SF0">
    <property type="entry name" value="PENICILLIN-SENSITIVE CARBOXYPEPTIDASE A"/>
    <property type="match status" value="1"/>
</dbReference>
<reference evidence="3 4" key="1">
    <citation type="submission" date="2015-09" db="EMBL/GenBank/DDBJ databases">
        <title>Spore heat resistance.</title>
        <authorList>
            <person name="Boekhorst J."/>
            <person name="Berendsen E.M."/>
            <person name="Wells-Bennik M.H."/>
            <person name="Kuipers O.P."/>
        </authorList>
    </citation>
    <scope>NUCLEOTIDE SEQUENCE [LARGE SCALE GENOMIC DNA]</scope>
    <source>
        <strain evidence="3 4">B4122</strain>
    </source>
</reference>
<dbReference type="SUPFAM" id="SSF56601">
    <property type="entry name" value="beta-lactamase/transpeptidase-like"/>
    <property type="match status" value="1"/>
</dbReference>
<evidence type="ECO:0000256" key="2">
    <source>
        <dbReference type="ARBA" id="ARBA00022801"/>
    </source>
</evidence>
<dbReference type="InterPro" id="IPR000667">
    <property type="entry name" value="Peptidase_S13"/>
</dbReference>
<dbReference type="GO" id="GO:0006508">
    <property type="term" value="P:proteolysis"/>
    <property type="evidence" value="ECO:0007669"/>
    <property type="project" value="InterPro"/>
</dbReference>
<keyword evidence="2" id="KW-0378">Hydrolase</keyword>
<organism evidence="3 4">
    <name type="scientific">Bacillus subtilis</name>
    <dbReference type="NCBI Taxonomy" id="1423"/>
    <lineage>
        <taxon>Bacteria</taxon>
        <taxon>Bacillati</taxon>
        <taxon>Bacillota</taxon>
        <taxon>Bacilli</taxon>
        <taxon>Bacillales</taxon>
        <taxon>Bacillaceae</taxon>
        <taxon>Bacillus</taxon>
    </lineage>
</organism>
<evidence type="ECO:0000313" key="4">
    <source>
        <dbReference type="Proteomes" id="UP000076442"/>
    </source>
</evidence>
<dbReference type="GO" id="GO:0000270">
    <property type="term" value="P:peptidoglycan metabolic process"/>
    <property type="evidence" value="ECO:0007669"/>
    <property type="project" value="TreeGrafter"/>
</dbReference>
<name>A0AAP1E6J3_BACIU</name>
<dbReference type="GO" id="GO:0004185">
    <property type="term" value="F:serine-type carboxypeptidase activity"/>
    <property type="evidence" value="ECO:0007669"/>
    <property type="project" value="InterPro"/>
</dbReference>
<accession>A0AAP1E6J3</accession>
<dbReference type="AlphaFoldDB" id="A0AAP1E6J3"/>